<keyword evidence="5" id="KW-1133">Transmembrane helix</keyword>
<evidence type="ECO:0000313" key="10">
    <source>
        <dbReference type="Proteomes" id="UP000069272"/>
    </source>
</evidence>
<dbReference type="Proteomes" id="UP000069272">
    <property type="component" value="Chromosome 3L"/>
</dbReference>
<reference evidence="9 10" key="1">
    <citation type="journal article" date="2017" name="G3 (Bethesda)">
        <title>The Physical Genome Mapping of Anopheles albimanus Corrected Scaffold Misassemblies and Identified Interarm Rearrangements in Genus Anopheles.</title>
        <authorList>
            <person name="Artemov G.N."/>
            <person name="Peery A.N."/>
            <person name="Jiang X."/>
            <person name="Tu Z."/>
            <person name="Stegniy V.N."/>
            <person name="Sharakhova M.V."/>
            <person name="Sharakhov I.V."/>
        </authorList>
    </citation>
    <scope>NUCLEOTIDE SEQUENCE [LARGE SCALE GENOMIC DNA]</scope>
    <source>
        <strain evidence="9 10">ALBI9_A</strain>
    </source>
</reference>
<dbReference type="InterPro" id="IPR004117">
    <property type="entry name" value="7tm6_olfct_rcpt"/>
</dbReference>
<keyword evidence="7" id="KW-0675">Receptor</keyword>
<comment type="subcellular location">
    <subcellularLocation>
        <location evidence="1">Membrane</location>
        <topology evidence="1">Multi-pass membrane protein</topology>
    </subcellularLocation>
</comment>
<organism evidence="9 10">
    <name type="scientific">Anopheles albimanus</name>
    <name type="common">New world malaria mosquito</name>
    <dbReference type="NCBI Taxonomy" id="7167"/>
    <lineage>
        <taxon>Eukaryota</taxon>
        <taxon>Metazoa</taxon>
        <taxon>Ecdysozoa</taxon>
        <taxon>Arthropoda</taxon>
        <taxon>Hexapoda</taxon>
        <taxon>Insecta</taxon>
        <taxon>Pterygota</taxon>
        <taxon>Neoptera</taxon>
        <taxon>Endopterygota</taxon>
        <taxon>Diptera</taxon>
        <taxon>Nematocera</taxon>
        <taxon>Culicoidea</taxon>
        <taxon>Culicidae</taxon>
        <taxon>Anophelinae</taxon>
        <taxon>Anopheles</taxon>
    </lineage>
</organism>
<name>A0A182FH48_ANOAL</name>
<keyword evidence="2" id="KW-0716">Sensory transduction</keyword>
<evidence type="ECO:0000256" key="8">
    <source>
        <dbReference type="ARBA" id="ARBA00023224"/>
    </source>
</evidence>
<keyword evidence="8" id="KW-0807">Transducer</keyword>
<keyword evidence="4" id="KW-0552">Olfaction</keyword>
<reference evidence="9" key="2">
    <citation type="submission" date="2022-08" db="UniProtKB">
        <authorList>
            <consortium name="EnsemblMetazoa"/>
        </authorList>
    </citation>
    <scope>IDENTIFICATION</scope>
    <source>
        <strain evidence="9">STECLA/ALBI9_A</strain>
    </source>
</reference>
<dbReference type="VEuPathDB" id="VectorBase:AALB20_038626"/>
<dbReference type="GO" id="GO:0004984">
    <property type="term" value="F:olfactory receptor activity"/>
    <property type="evidence" value="ECO:0007669"/>
    <property type="project" value="InterPro"/>
</dbReference>
<evidence type="ECO:0000256" key="6">
    <source>
        <dbReference type="ARBA" id="ARBA00023136"/>
    </source>
</evidence>
<evidence type="ECO:0000256" key="5">
    <source>
        <dbReference type="ARBA" id="ARBA00022989"/>
    </source>
</evidence>
<evidence type="ECO:0000256" key="4">
    <source>
        <dbReference type="ARBA" id="ARBA00022725"/>
    </source>
</evidence>
<sequence length="387" mass="44876">MWRMMGIPPCEEFYRTGAMAILSQNAVFLVWFVILLYTTLGEIIYLWQLFQQESSFLEVTFQAPCVGYCSIGLLKMVVLAARRNAIAEHVELFRRKWNKAIVTDEHRRLCEETMIPAIRIITVAAIVNIVMGNSFSLLPLAEMTYQYYHTGDSQRLLPFNIWWPFDPYAGTKYFYLVYPMYFIITFSAVLIQMAFDCLFCILAAHLCLHFRILKHNLSQVVPGKTTKPESSSNRQRLHDAIETHQDLLSCSDFMQHVFSVALFVNFFGSSIIICIQAFMITTAKGYTLVKFLLFMLSFLMELLMLCAYGEDIVQSSGALADATYHCLWYDEQDKSFRTSVLQIIHRSQQPMVLVAWKFWPIRIPTFSSLLQASWSYFTLLQTVYTEE</sequence>
<accession>A0A182FH48</accession>
<keyword evidence="3" id="KW-0812">Transmembrane</keyword>
<evidence type="ECO:0000313" key="9">
    <source>
        <dbReference type="EnsemblMetazoa" id="AALB005842-PA"/>
    </source>
</evidence>
<evidence type="ECO:0000256" key="7">
    <source>
        <dbReference type="ARBA" id="ARBA00023170"/>
    </source>
</evidence>
<dbReference type="STRING" id="7167.A0A182FH48"/>
<dbReference type="GO" id="GO:0005886">
    <property type="term" value="C:plasma membrane"/>
    <property type="evidence" value="ECO:0007669"/>
    <property type="project" value="TreeGrafter"/>
</dbReference>
<dbReference type="EnsemblMetazoa" id="AALB005842-RA">
    <property type="protein sequence ID" value="AALB005842-PA"/>
    <property type="gene ID" value="AALB005842"/>
</dbReference>
<dbReference type="PANTHER" id="PTHR21137:SF44">
    <property type="entry name" value="ODORANT RECEPTOR 13A-RELATED"/>
    <property type="match status" value="1"/>
</dbReference>
<keyword evidence="10" id="KW-1185">Reference proteome</keyword>
<dbReference type="Pfam" id="PF02949">
    <property type="entry name" value="7tm_6"/>
    <property type="match status" value="1"/>
</dbReference>
<protein>
    <submittedName>
        <fullName evidence="9">Uncharacterized protein</fullName>
    </submittedName>
</protein>
<dbReference type="AlphaFoldDB" id="A0A182FH48"/>
<dbReference type="GO" id="GO:0005549">
    <property type="term" value="F:odorant binding"/>
    <property type="evidence" value="ECO:0007669"/>
    <property type="project" value="InterPro"/>
</dbReference>
<evidence type="ECO:0000256" key="2">
    <source>
        <dbReference type="ARBA" id="ARBA00022606"/>
    </source>
</evidence>
<dbReference type="GO" id="GO:0007165">
    <property type="term" value="P:signal transduction"/>
    <property type="evidence" value="ECO:0007669"/>
    <property type="project" value="UniProtKB-KW"/>
</dbReference>
<evidence type="ECO:0000256" key="1">
    <source>
        <dbReference type="ARBA" id="ARBA00004141"/>
    </source>
</evidence>
<proteinExistence type="predicted"/>
<dbReference type="VEuPathDB" id="VectorBase:AALB005842"/>
<dbReference type="PANTHER" id="PTHR21137">
    <property type="entry name" value="ODORANT RECEPTOR"/>
    <property type="match status" value="1"/>
</dbReference>
<evidence type="ECO:0000256" key="3">
    <source>
        <dbReference type="ARBA" id="ARBA00022692"/>
    </source>
</evidence>
<keyword evidence="6" id="KW-0472">Membrane</keyword>